<dbReference type="Pfam" id="PF25361">
    <property type="entry name" value="AAA_lid_RFC1"/>
    <property type="match status" value="1"/>
</dbReference>
<dbReference type="GO" id="GO:0005524">
    <property type="term" value="F:ATP binding"/>
    <property type="evidence" value="ECO:0007669"/>
    <property type="project" value="UniProtKB-KW"/>
</dbReference>
<dbReference type="PANTHER" id="PTHR23389:SF6">
    <property type="entry name" value="REPLICATION FACTOR C SUBUNIT 1"/>
    <property type="match status" value="1"/>
</dbReference>
<dbReference type="GO" id="GO:0005634">
    <property type="term" value="C:nucleus"/>
    <property type="evidence" value="ECO:0007669"/>
    <property type="project" value="UniProtKB-SubCell"/>
</dbReference>
<keyword evidence="5" id="KW-0067">ATP-binding</keyword>
<comment type="function">
    <text evidence="7">Subunit of the replication factor C (RFC) complex which acts during elongation of primed DNA templates by DNA polymerases delta and epsilon, and is necessary for ATP-dependent loading of proliferating cell nuclear antigen (PCNA) onto primed DNA. This subunit binds to the primer-template junction. Binds the PO-B transcription element as well as other GA rich DNA sequences. Can bind single- or double-stranded DNA.</text>
</comment>
<dbReference type="GO" id="GO:0006281">
    <property type="term" value="P:DNA repair"/>
    <property type="evidence" value="ECO:0007669"/>
    <property type="project" value="InterPro"/>
</dbReference>
<evidence type="ECO:0000256" key="3">
    <source>
        <dbReference type="ARBA" id="ARBA00022705"/>
    </source>
</evidence>
<dbReference type="PIRSF" id="PIRSF036578">
    <property type="entry name" value="RFC1"/>
    <property type="match status" value="1"/>
</dbReference>
<keyword evidence="14" id="KW-1185">Reference proteome</keyword>
<evidence type="ECO:0000256" key="11">
    <source>
        <dbReference type="SAM" id="MobiDB-lite"/>
    </source>
</evidence>
<feature type="compositionally biased region" description="Acidic residues" evidence="11">
    <location>
        <begin position="423"/>
        <end position="442"/>
    </location>
</feature>
<dbReference type="InterPro" id="IPR012178">
    <property type="entry name" value="RFC1"/>
</dbReference>
<feature type="region of interest" description="Disordered" evidence="11">
    <location>
        <begin position="403"/>
        <end position="488"/>
    </location>
</feature>
<evidence type="ECO:0000256" key="8">
    <source>
        <dbReference type="ARBA" id="ARBA00064311"/>
    </source>
</evidence>
<evidence type="ECO:0000313" key="13">
    <source>
        <dbReference type="EMBL" id="KAJ7371467.1"/>
    </source>
</evidence>
<protein>
    <recommendedName>
        <fullName evidence="10">Activator 1 large subunit</fullName>
    </recommendedName>
    <alternativeName>
        <fullName evidence="9">Replication factor C 140 kDa subunit</fullName>
    </alternativeName>
</protein>
<evidence type="ECO:0000256" key="4">
    <source>
        <dbReference type="ARBA" id="ARBA00022741"/>
    </source>
</evidence>
<gene>
    <name evidence="13" type="primary">RFC1_1</name>
    <name evidence="13" type="ORF">OS493_025366</name>
</gene>
<name>A0A9W9YXW7_9CNID</name>
<sequence>MNASDTRSKKTLEEHISQSLSNKTMDGFLLGNKADPKKHVLLMDEVDGMAGNEDRGGMQELISLIKNTKIPVICMCNDRNSQKIRSLANYCFDLRFQRPRVEQIKGAMMSIAFKEGLKVPPQAMEQIIIGANQDVRQVLHNMCMWTAKEKSLNYDQAKEDAARAQKDVKMGPFEAVRKLLSGAESSKMNVNDKSDMFFCDYSLMPLFVQENYPLVEPGQAHGNAKKTLALVSKAADSICDGDLVEKLIRKGGNWSMLPMQAMLSCVIPSDLMSGRMGQRIEFPQWLGKNSKYGRLDRILQELQSHVRLSTSSSKLSMNLDYVPHLRKVLTRPLMTQESDEISSGVSRVIQVMEDYDLTKEDWDSIIEVAQFEGQRDPVASIPSKVKGAFTRAYNKQSHKTPYAICAAPKKGRRGGTDDSQAMNEEEGEPQGEDNDEDDDDIENSAMIKAAKKPAKAGASGRGKGGKAKEAVAKEATTAKGKGKGKNRK</sequence>
<dbReference type="GO" id="GO:0003677">
    <property type="term" value="F:DNA binding"/>
    <property type="evidence" value="ECO:0007669"/>
    <property type="project" value="InterPro"/>
</dbReference>
<evidence type="ECO:0000256" key="7">
    <source>
        <dbReference type="ARBA" id="ARBA00054501"/>
    </source>
</evidence>
<dbReference type="SUPFAM" id="SSF48019">
    <property type="entry name" value="post-AAA+ oligomerization domain-like"/>
    <property type="match status" value="1"/>
</dbReference>
<evidence type="ECO:0000313" key="14">
    <source>
        <dbReference type="Proteomes" id="UP001163046"/>
    </source>
</evidence>
<comment type="similarity">
    <text evidence="2">Belongs to the activator 1 large subunit family.</text>
</comment>
<organism evidence="13 14">
    <name type="scientific">Desmophyllum pertusum</name>
    <dbReference type="NCBI Taxonomy" id="174260"/>
    <lineage>
        <taxon>Eukaryota</taxon>
        <taxon>Metazoa</taxon>
        <taxon>Cnidaria</taxon>
        <taxon>Anthozoa</taxon>
        <taxon>Hexacorallia</taxon>
        <taxon>Scleractinia</taxon>
        <taxon>Caryophylliina</taxon>
        <taxon>Caryophylliidae</taxon>
        <taxon>Desmophyllum</taxon>
    </lineage>
</organism>
<dbReference type="Gene3D" id="1.20.272.10">
    <property type="match status" value="1"/>
</dbReference>
<dbReference type="EMBL" id="MU826846">
    <property type="protein sequence ID" value="KAJ7371467.1"/>
    <property type="molecule type" value="Genomic_DNA"/>
</dbReference>
<dbReference type="FunFam" id="1.20.272.10:FF:000005">
    <property type="entry name" value="Replication factor C subunit 1"/>
    <property type="match status" value="1"/>
</dbReference>
<feature type="domain" description="DNA replication factor RFC1 C-terminal" evidence="12">
    <location>
        <begin position="238"/>
        <end position="395"/>
    </location>
</feature>
<dbReference type="InterPro" id="IPR047854">
    <property type="entry name" value="RFC_lid"/>
</dbReference>
<proteinExistence type="inferred from homology"/>
<dbReference type="FunFam" id="1.10.8.60:FF:000021">
    <property type="entry name" value="Replication factor C subunit 1"/>
    <property type="match status" value="1"/>
</dbReference>
<dbReference type="Gene3D" id="1.10.8.60">
    <property type="match status" value="1"/>
</dbReference>
<dbReference type="Proteomes" id="UP001163046">
    <property type="component" value="Unassembled WGS sequence"/>
</dbReference>
<evidence type="ECO:0000256" key="9">
    <source>
        <dbReference type="ARBA" id="ARBA00075134"/>
    </source>
</evidence>
<evidence type="ECO:0000256" key="2">
    <source>
        <dbReference type="ARBA" id="ARBA00006116"/>
    </source>
</evidence>
<dbReference type="CDD" id="cd18140">
    <property type="entry name" value="HLD_clamp_RFC"/>
    <property type="match status" value="1"/>
</dbReference>
<comment type="caution">
    <text evidence="13">The sequence shown here is derived from an EMBL/GenBank/DDBJ whole genome shotgun (WGS) entry which is preliminary data.</text>
</comment>
<dbReference type="AlphaFoldDB" id="A0A9W9YXW7"/>
<evidence type="ECO:0000256" key="10">
    <source>
        <dbReference type="ARBA" id="ARBA00077727"/>
    </source>
</evidence>
<comment type="subunit">
    <text evidence="8">Large subunit of the RFC complex, an heteropentameric complex consisting of RFC1 and four small subunits RFC2, RFC3, RFC4 and RFC5; the RFC complex interacts with PCNA and the interaction involves RFC1.</text>
</comment>
<reference evidence="13" key="1">
    <citation type="submission" date="2023-01" db="EMBL/GenBank/DDBJ databases">
        <title>Genome assembly of the deep-sea coral Lophelia pertusa.</title>
        <authorList>
            <person name="Herrera S."/>
            <person name="Cordes E."/>
        </authorList>
    </citation>
    <scope>NUCLEOTIDE SEQUENCE</scope>
    <source>
        <strain evidence="13">USNM1676648</strain>
        <tissue evidence="13">Polyp</tissue>
    </source>
</reference>
<keyword evidence="4" id="KW-0547">Nucleotide-binding</keyword>
<evidence type="ECO:0000259" key="12">
    <source>
        <dbReference type="Pfam" id="PF08519"/>
    </source>
</evidence>
<dbReference type="GO" id="GO:0003689">
    <property type="term" value="F:DNA clamp loader activity"/>
    <property type="evidence" value="ECO:0007669"/>
    <property type="project" value="InterPro"/>
</dbReference>
<evidence type="ECO:0000256" key="1">
    <source>
        <dbReference type="ARBA" id="ARBA00004123"/>
    </source>
</evidence>
<accession>A0A9W9YXW7</accession>
<keyword evidence="3" id="KW-0235">DNA replication</keyword>
<evidence type="ECO:0000256" key="5">
    <source>
        <dbReference type="ARBA" id="ARBA00022840"/>
    </source>
</evidence>
<dbReference type="OrthoDB" id="446168at2759"/>
<dbReference type="InterPro" id="IPR008921">
    <property type="entry name" value="DNA_pol3_clamp-load_cplx_C"/>
</dbReference>
<dbReference type="GO" id="GO:0006260">
    <property type="term" value="P:DNA replication"/>
    <property type="evidence" value="ECO:0007669"/>
    <property type="project" value="UniProtKB-KW"/>
</dbReference>
<dbReference type="InterPro" id="IPR027417">
    <property type="entry name" value="P-loop_NTPase"/>
</dbReference>
<dbReference type="InterPro" id="IPR013725">
    <property type="entry name" value="DNA_replication_fac_RFC1_C"/>
</dbReference>
<comment type="subcellular location">
    <subcellularLocation>
        <location evidence="1">Nucleus</location>
    </subcellularLocation>
</comment>
<dbReference type="GO" id="GO:0005663">
    <property type="term" value="C:DNA replication factor C complex"/>
    <property type="evidence" value="ECO:0007669"/>
    <property type="project" value="InterPro"/>
</dbReference>
<keyword evidence="6" id="KW-0539">Nucleus</keyword>
<dbReference type="SUPFAM" id="SSF52540">
    <property type="entry name" value="P-loop containing nucleoside triphosphate hydrolases"/>
    <property type="match status" value="1"/>
</dbReference>
<evidence type="ECO:0000256" key="6">
    <source>
        <dbReference type="ARBA" id="ARBA00023242"/>
    </source>
</evidence>
<dbReference type="Pfam" id="PF08519">
    <property type="entry name" value="RFC1"/>
    <property type="match status" value="1"/>
</dbReference>
<dbReference type="PANTHER" id="PTHR23389">
    <property type="entry name" value="CHROMOSOME TRANSMISSION FIDELITY FACTOR 18"/>
    <property type="match status" value="1"/>
</dbReference>
<dbReference type="Gene3D" id="3.40.50.300">
    <property type="entry name" value="P-loop containing nucleotide triphosphate hydrolases"/>
    <property type="match status" value="1"/>
</dbReference>